<keyword evidence="2" id="KW-0732">Signal</keyword>
<dbReference type="InterPro" id="IPR006311">
    <property type="entry name" value="TAT_signal"/>
</dbReference>
<dbReference type="CDD" id="cd07012">
    <property type="entry name" value="PBP2_Bug_TTT"/>
    <property type="match status" value="1"/>
</dbReference>
<dbReference type="Proteomes" id="UP000216225">
    <property type="component" value="Unassembled WGS sequence"/>
</dbReference>
<feature type="signal peptide" evidence="2">
    <location>
        <begin position="1"/>
        <end position="25"/>
    </location>
</feature>
<dbReference type="Gene3D" id="3.40.190.150">
    <property type="entry name" value="Bordetella uptake gene, domain 1"/>
    <property type="match status" value="1"/>
</dbReference>
<organism evidence="3 4">
    <name type="scientific">Alicycliphilus denitrificans</name>
    <dbReference type="NCBI Taxonomy" id="179636"/>
    <lineage>
        <taxon>Bacteria</taxon>
        <taxon>Pseudomonadati</taxon>
        <taxon>Pseudomonadota</taxon>
        <taxon>Betaproteobacteria</taxon>
        <taxon>Burkholderiales</taxon>
        <taxon>Comamonadaceae</taxon>
        <taxon>Alicycliphilus</taxon>
    </lineage>
</organism>
<dbReference type="InterPro" id="IPR042100">
    <property type="entry name" value="Bug_dom1"/>
</dbReference>
<dbReference type="Pfam" id="PF03401">
    <property type="entry name" value="TctC"/>
    <property type="match status" value="1"/>
</dbReference>
<dbReference type="RefSeq" id="WP_094437632.1">
    <property type="nucleotide sequence ID" value="NZ_NKDB02000004.1"/>
</dbReference>
<feature type="chain" id="PRO_5019037220" evidence="2">
    <location>
        <begin position="26"/>
        <end position="327"/>
    </location>
</feature>
<dbReference type="InterPro" id="IPR005064">
    <property type="entry name" value="BUG"/>
</dbReference>
<dbReference type="AlphaFoldDB" id="A0A420K913"/>
<protein>
    <submittedName>
        <fullName evidence="3">Tripartite tricarboxylate transporter substrate binding protein</fullName>
    </submittedName>
</protein>
<sequence length="327" mass="35278">MQTRKTFIGTAAALAALLAAGAAGAADAFPSKPVRLVVPFAAGSTSDQWARVLAPMLEARWKQPVIVENKPGASGTIAADYVARAPADGHTLLVGSQSTAMAALTSASIKFDPQVALAPVYKFISYKIVFATNAQTWAQARTLKELVAHSQKSGGVFFGGIGPSSSFNVTNALITRPLGMKYSDIDFSGPAQMMLALLRNDVQFVVNTPSALKGQIENRTVFPIGVLSEQRYADMPDVPTVREAGYQGYLPQIWNGLFTARATPAAVRDQIARDVAAVATTPEGRQQFESRFTGEVQKSSPESFERELAEETRRWREFFASINFKPE</sequence>
<dbReference type="PIRSF" id="PIRSF017082">
    <property type="entry name" value="YflP"/>
    <property type="match status" value="1"/>
</dbReference>
<dbReference type="PANTHER" id="PTHR42928:SF5">
    <property type="entry name" value="BLR1237 PROTEIN"/>
    <property type="match status" value="1"/>
</dbReference>
<name>A0A420K913_9BURK</name>
<dbReference type="EMBL" id="NKDB02000004">
    <property type="protein sequence ID" value="RKJ95123.1"/>
    <property type="molecule type" value="Genomic_DNA"/>
</dbReference>
<gene>
    <name evidence="3" type="ORF">CE154_018630</name>
</gene>
<comment type="similarity">
    <text evidence="1">Belongs to the UPF0065 (bug) family.</text>
</comment>
<reference evidence="3 4" key="1">
    <citation type="submission" date="2018-09" db="EMBL/GenBank/DDBJ databases">
        <title>Genome comparison of Alicycliphilus sp. BQ1, a polyurethanolytic bacterium, with its closest phylogenetic relatives Alicycliphilus denitrificans BC and K601, unable to attack polyurethane.</title>
        <authorList>
            <person name="Loza-Tavera H."/>
            <person name="Lozano L."/>
            <person name="Cevallos M."/>
            <person name="Maya-Lucas O."/>
            <person name="Garcia-Mena J."/>
            <person name="Hernandez J."/>
        </authorList>
    </citation>
    <scope>NUCLEOTIDE SEQUENCE [LARGE SCALE GENOMIC DNA]</scope>
    <source>
        <strain evidence="3 4">BQ1</strain>
    </source>
</reference>
<comment type="caution">
    <text evidence="3">The sequence shown here is derived from an EMBL/GenBank/DDBJ whole genome shotgun (WGS) entry which is preliminary data.</text>
</comment>
<evidence type="ECO:0000256" key="2">
    <source>
        <dbReference type="SAM" id="SignalP"/>
    </source>
</evidence>
<dbReference type="PROSITE" id="PS51318">
    <property type="entry name" value="TAT"/>
    <property type="match status" value="1"/>
</dbReference>
<evidence type="ECO:0000256" key="1">
    <source>
        <dbReference type="ARBA" id="ARBA00006987"/>
    </source>
</evidence>
<accession>A0A420K913</accession>
<evidence type="ECO:0000313" key="4">
    <source>
        <dbReference type="Proteomes" id="UP000216225"/>
    </source>
</evidence>
<proteinExistence type="inferred from homology"/>
<evidence type="ECO:0000313" key="3">
    <source>
        <dbReference type="EMBL" id="RKJ95123.1"/>
    </source>
</evidence>
<dbReference type="Gene3D" id="3.40.190.10">
    <property type="entry name" value="Periplasmic binding protein-like II"/>
    <property type="match status" value="1"/>
</dbReference>
<dbReference type="PANTHER" id="PTHR42928">
    <property type="entry name" value="TRICARBOXYLATE-BINDING PROTEIN"/>
    <property type="match status" value="1"/>
</dbReference>